<dbReference type="Pfam" id="PF01594">
    <property type="entry name" value="AI-2E_transport"/>
    <property type="match status" value="1"/>
</dbReference>
<sequence length="388" mass="42810">MGRWKGEKPGNKTECYTNSIAMPSTSTPPFYHRLSHTLLALGLIMAAFYLGQDIIVPFAMAGLLAVLLRPLETWLIQHRVPKVLAISLVLLMAIVVLAGLTILISMQLAHFTDDWPKLKRNLNDFYGDARRWIRREYNVSYSQQDRYLKQAQAQTMDTLQGTGTLGIITGPLGTLLLLPIYIFLLLYYRAMLIQFIIRSFTDEHAERVREVLGEIRSVIQSYVVGLVTETACVAVLNSVGLLILGVQYAVLLGVIAAIMNLIPYIGGLVATALAVVVTFVNHPEVSTLVGVVAVFLVVQFIDNNVLVPVIIGSKVRINALVSIAGVLLGGALAGVSGMFLSIPIIAILKVIFDRVEGLEHWGILLGDQTTEDDINKMLRLRRRKKKIP</sequence>
<name>A0A327X5J8_LARAB</name>
<evidence type="ECO:0000256" key="7">
    <source>
        <dbReference type="ARBA" id="ARBA00023136"/>
    </source>
</evidence>
<accession>A0A327X5J8</accession>
<dbReference type="InterPro" id="IPR002549">
    <property type="entry name" value="AI-2E-like"/>
</dbReference>
<keyword evidence="5 8" id="KW-0812">Transmembrane</keyword>
<evidence type="ECO:0000256" key="6">
    <source>
        <dbReference type="ARBA" id="ARBA00022989"/>
    </source>
</evidence>
<evidence type="ECO:0000256" key="4">
    <source>
        <dbReference type="ARBA" id="ARBA00022475"/>
    </source>
</evidence>
<dbReference type="AlphaFoldDB" id="A0A327X5J8"/>
<feature type="transmembrane region" description="Helical" evidence="8">
    <location>
        <begin position="250"/>
        <end position="280"/>
    </location>
</feature>
<dbReference type="PANTHER" id="PTHR21716:SF53">
    <property type="entry name" value="PERMEASE PERM-RELATED"/>
    <property type="match status" value="1"/>
</dbReference>
<feature type="transmembrane region" description="Helical" evidence="8">
    <location>
        <begin position="323"/>
        <end position="348"/>
    </location>
</feature>
<dbReference type="GO" id="GO:0005886">
    <property type="term" value="C:plasma membrane"/>
    <property type="evidence" value="ECO:0007669"/>
    <property type="project" value="UniProtKB-SubCell"/>
</dbReference>
<evidence type="ECO:0000313" key="9">
    <source>
        <dbReference type="EMBL" id="RAK02370.1"/>
    </source>
</evidence>
<dbReference type="EMBL" id="QLMC01000001">
    <property type="protein sequence ID" value="RAK02370.1"/>
    <property type="molecule type" value="Genomic_DNA"/>
</dbReference>
<dbReference type="Proteomes" id="UP000248790">
    <property type="component" value="Unassembled WGS sequence"/>
</dbReference>
<evidence type="ECO:0000256" key="2">
    <source>
        <dbReference type="ARBA" id="ARBA00009773"/>
    </source>
</evidence>
<gene>
    <name evidence="9" type="ORF">LX87_00490</name>
</gene>
<keyword evidence="3" id="KW-0813">Transport</keyword>
<feature type="transmembrane region" description="Helical" evidence="8">
    <location>
        <begin position="287"/>
        <end position="311"/>
    </location>
</feature>
<comment type="caution">
    <text evidence="9">The sequence shown here is derived from an EMBL/GenBank/DDBJ whole genome shotgun (WGS) entry which is preliminary data.</text>
</comment>
<keyword evidence="4" id="KW-1003">Cell membrane</keyword>
<dbReference type="PANTHER" id="PTHR21716">
    <property type="entry name" value="TRANSMEMBRANE PROTEIN"/>
    <property type="match status" value="1"/>
</dbReference>
<reference evidence="9 10" key="1">
    <citation type="submission" date="2018-06" db="EMBL/GenBank/DDBJ databases">
        <title>Genomic Encyclopedia of Archaeal and Bacterial Type Strains, Phase II (KMG-II): from individual species to whole genera.</title>
        <authorList>
            <person name="Goeker M."/>
        </authorList>
    </citation>
    <scope>NUCLEOTIDE SEQUENCE [LARGE SCALE GENOMIC DNA]</scope>
    <source>
        <strain evidence="9 10">DSM 21851</strain>
    </source>
</reference>
<feature type="transmembrane region" description="Helical" evidence="8">
    <location>
        <begin position="54"/>
        <end position="71"/>
    </location>
</feature>
<evidence type="ECO:0000256" key="1">
    <source>
        <dbReference type="ARBA" id="ARBA00004651"/>
    </source>
</evidence>
<feature type="transmembrane region" description="Helical" evidence="8">
    <location>
        <begin position="30"/>
        <end position="48"/>
    </location>
</feature>
<dbReference type="GO" id="GO:0055085">
    <property type="term" value="P:transmembrane transport"/>
    <property type="evidence" value="ECO:0007669"/>
    <property type="project" value="TreeGrafter"/>
</dbReference>
<feature type="transmembrane region" description="Helical" evidence="8">
    <location>
        <begin position="83"/>
        <end position="109"/>
    </location>
</feature>
<keyword evidence="7 8" id="KW-0472">Membrane</keyword>
<keyword evidence="6 8" id="KW-1133">Transmembrane helix</keyword>
<feature type="transmembrane region" description="Helical" evidence="8">
    <location>
        <begin position="222"/>
        <end position="244"/>
    </location>
</feature>
<organism evidence="9 10">
    <name type="scientific">Larkinella arboricola</name>
    <dbReference type="NCBI Taxonomy" id="643671"/>
    <lineage>
        <taxon>Bacteria</taxon>
        <taxon>Pseudomonadati</taxon>
        <taxon>Bacteroidota</taxon>
        <taxon>Cytophagia</taxon>
        <taxon>Cytophagales</taxon>
        <taxon>Spirosomataceae</taxon>
        <taxon>Larkinella</taxon>
    </lineage>
</organism>
<comment type="similarity">
    <text evidence="2">Belongs to the autoinducer-2 exporter (AI-2E) (TC 2.A.86) family.</text>
</comment>
<keyword evidence="10" id="KW-1185">Reference proteome</keyword>
<proteinExistence type="inferred from homology"/>
<comment type="subcellular location">
    <subcellularLocation>
        <location evidence="1">Cell membrane</location>
        <topology evidence="1">Multi-pass membrane protein</topology>
    </subcellularLocation>
</comment>
<evidence type="ECO:0000256" key="8">
    <source>
        <dbReference type="SAM" id="Phobius"/>
    </source>
</evidence>
<evidence type="ECO:0000313" key="10">
    <source>
        <dbReference type="Proteomes" id="UP000248790"/>
    </source>
</evidence>
<feature type="transmembrane region" description="Helical" evidence="8">
    <location>
        <begin position="165"/>
        <end position="188"/>
    </location>
</feature>
<evidence type="ECO:0000256" key="3">
    <source>
        <dbReference type="ARBA" id="ARBA00022448"/>
    </source>
</evidence>
<evidence type="ECO:0000256" key="5">
    <source>
        <dbReference type="ARBA" id="ARBA00022692"/>
    </source>
</evidence>
<protein>
    <submittedName>
        <fullName evidence="9">Putative PurR-regulated permease PerM</fullName>
    </submittedName>
</protein>